<dbReference type="EMBL" id="AP008211">
    <property type="protein sequence ID" value="BAH93105.1"/>
    <property type="molecule type" value="Genomic_DNA"/>
</dbReference>
<evidence type="ECO:0000313" key="2">
    <source>
        <dbReference type="Proteomes" id="UP000000763"/>
    </source>
</evidence>
<dbReference type="AlphaFoldDB" id="C7J321"/>
<gene>
    <name evidence="1" type="ordered locus">Os05g0355133</name>
</gene>
<dbReference type="KEGG" id="dosa:Os05g0355133"/>
<dbReference type="PANTHER" id="PTHR28441">
    <property type="entry name" value="PROTEIN FAM91A1"/>
    <property type="match status" value="1"/>
</dbReference>
<protein>
    <submittedName>
        <fullName evidence="1">Os05g0355133 protein</fullName>
    </submittedName>
</protein>
<dbReference type="PANTHER" id="PTHR28441:SF1">
    <property type="entry name" value="OS05G0355133 PROTEIN"/>
    <property type="match status" value="1"/>
</dbReference>
<organism evidence="1 2">
    <name type="scientific">Oryza sativa subsp. japonica</name>
    <name type="common">Rice</name>
    <dbReference type="NCBI Taxonomy" id="39947"/>
    <lineage>
        <taxon>Eukaryota</taxon>
        <taxon>Viridiplantae</taxon>
        <taxon>Streptophyta</taxon>
        <taxon>Embryophyta</taxon>
        <taxon>Tracheophyta</taxon>
        <taxon>Spermatophyta</taxon>
        <taxon>Magnoliopsida</taxon>
        <taxon>Liliopsida</taxon>
        <taxon>Poales</taxon>
        <taxon>Poaceae</taxon>
        <taxon>BOP clade</taxon>
        <taxon>Oryzoideae</taxon>
        <taxon>Oryzeae</taxon>
        <taxon>Oryzinae</taxon>
        <taxon>Oryza</taxon>
        <taxon>Oryza sativa</taxon>
    </lineage>
</organism>
<sequence>MSDDQLPKYIDGRIVDYCIRKRLPWTSCFARKICKEGEYYEELMRYLRRNLAVCCSNFSQLIRTSIQK</sequence>
<reference evidence="1 2" key="1">
    <citation type="journal article" date="2005" name="Nature">
        <title>The map-based sequence of the rice genome.</title>
        <authorList>
            <consortium name="International rice genome sequencing project (IRGSP)"/>
            <person name="Matsumoto T."/>
            <person name="Wu J."/>
            <person name="Kanamori H."/>
            <person name="Katayose Y."/>
            <person name="Fujisawa M."/>
            <person name="Namiki N."/>
            <person name="Mizuno H."/>
            <person name="Yamamoto K."/>
            <person name="Antonio B.A."/>
            <person name="Baba T."/>
            <person name="Sakata K."/>
            <person name="Nagamura Y."/>
            <person name="Aoki H."/>
            <person name="Arikawa K."/>
            <person name="Arita K."/>
            <person name="Bito T."/>
            <person name="Chiden Y."/>
            <person name="Fujitsuka N."/>
            <person name="Fukunaka R."/>
            <person name="Hamada M."/>
            <person name="Harada C."/>
            <person name="Hayashi A."/>
            <person name="Hijishita S."/>
            <person name="Honda M."/>
            <person name="Hosokawa S."/>
            <person name="Ichikawa Y."/>
            <person name="Idonuma A."/>
            <person name="Iijima M."/>
            <person name="Ikeda M."/>
            <person name="Ikeno M."/>
            <person name="Ito K."/>
            <person name="Ito S."/>
            <person name="Ito T."/>
            <person name="Ito Y."/>
            <person name="Ito Y."/>
            <person name="Iwabuchi A."/>
            <person name="Kamiya K."/>
            <person name="Karasawa W."/>
            <person name="Kurita K."/>
            <person name="Katagiri S."/>
            <person name="Kikuta A."/>
            <person name="Kobayashi H."/>
            <person name="Kobayashi N."/>
            <person name="Machita K."/>
            <person name="Maehara T."/>
            <person name="Masukawa M."/>
            <person name="Mizubayashi T."/>
            <person name="Mukai Y."/>
            <person name="Nagasaki H."/>
            <person name="Nagata Y."/>
            <person name="Naito S."/>
            <person name="Nakashima M."/>
            <person name="Nakama Y."/>
            <person name="Nakamichi Y."/>
            <person name="Nakamura M."/>
            <person name="Meguro A."/>
            <person name="Negishi M."/>
            <person name="Ohta I."/>
            <person name="Ohta T."/>
            <person name="Okamoto M."/>
            <person name="Ono N."/>
            <person name="Saji S."/>
            <person name="Sakaguchi M."/>
            <person name="Sakai K."/>
            <person name="Shibata M."/>
            <person name="Shimokawa T."/>
            <person name="Song J."/>
            <person name="Takazaki Y."/>
            <person name="Terasawa K."/>
            <person name="Tsugane M."/>
            <person name="Tsuji K."/>
            <person name="Ueda S."/>
            <person name="Waki K."/>
            <person name="Yamagata H."/>
            <person name="Yamamoto M."/>
            <person name="Yamamoto S."/>
            <person name="Yamane H."/>
            <person name="Yoshiki S."/>
            <person name="Yoshihara R."/>
            <person name="Yukawa K."/>
            <person name="Zhong H."/>
            <person name="Yano M."/>
            <person name="Yuan Q."/>
            <person name="Ouyang S."/>
            <person name="Liu J."/>
            <person name="Jones K.M."/>
            <person name="Gansberger K."/>
            <person name="Moffat K."/>
            <person name="Hill J."/>
            <person name="Bera J."/>
            <person name="Fadrosh D."/>
            <person name="Jin S."/>
            <person name="Johri S."/>
            <person name="Kim M."/>
            <person name="Overton L."/>
            <person name="Reardon M."/>
            <person name="Tsitrin T."/>
            <person name="Vuong H."/>
            <person name="Weaver B."/>
            <person name="Ciecko A."/>
            <person name="Tallon L."/>
            <person name="Jackson J."/>
            <person name="Pai G."/>
            <person name="Aken S.V."/>
            <person name="Utterback T."/>
            <person name="Reidmuller S."/>
            <person name="Feldblyum T."/>
            <person name="Hsiao J."/>
            <person name="Zismann V."/>
            <person name="Iobst S."/>
            <person name="de Vazeille A.R."/>
            <person name="Buell C.R."/>
            <person name="Ying K."/>
            <person name="Li Y."/>
            <person name="Lu T."/>
            <person name="Huang Y."/>
            <person name="Zhao Q."/>
            <person name="Feng Q."/>
            <person name="Zhang L."/>
            <person name="Zhu J."/>
            <person name="Weng Q."/>
            <person name="Mu J."/>
            <person name="Lu Y."/>
            <person name="Fan D."/>
            <person name="Liu Y."/>
            <person name="Guan J."/>
            <person name="Zhang Y."/>
            <person name="Yu S."/>
            <person name="Liu X."/>
            <person name="Zhang Y."/>
            <person name="Hong G."/>
            <person name="Han B."/>
            <person name="Choisne N."/>
            <person name="Demange N."/>
            <person name="Orjeda G."/>
            <person name="Samain S."/>
            <person name="Cattolico L."/>
            <person name="Pelletier E."/>
            <person name="Couloux A."/>
            <person name="Segurens B."/>
            <person name="Wincker P."/>
            <person name="D'Hont A."/>
            <person name="Scarpelli C."/>
            <person name="Weissenbach J."/>
            <person name="Salanoubat M."/>
            <person name="Quetier F."/>
            <person name="Yu Y."/>
            <person name="Kim H.R."/>
            <person name="Rambo T."/>
            <person name="Currie J."/>
            <person name="Collura K."/>
            <person name="Luo M."/>
            <person name="Yang T."/>
            <person name="Ammiraju J.S.S."/>
            <person name="Engler F."/>
            <person name="Soderlund C."/>
            <person name="Wing R.A."/>
            <person name="Palmer L.E."/>
            <person name="de la Bastide M."/>
            <person name="Spiegel L."/>
            <person name="Nascimento L."/>
            <person name="Zutavern T."/>
            <person name="O'Shaughnessy A."/>
            <person name="Dike S."/>
            <person name="Dedhia N."/>
            <person name="Preston R."/>
            <person name="Balija V."/>
            <person name="McCombie W.R."/>
            <person name="Chow T."/>
            <person name="Chen H."/>
            <person name="Chung M."/>
            <person name="Chen C."/>
            <person name="Shaw J."/>
            <person name="Wu H."/>
            <person name="Hsiao K."/>
            <person name="Chao Y."/>
            <person name="Chu M."/>
            <person name="Cheng C."/>
            <person name="Hour A."/>
            <person name="Lee P."/>
            <person name="Lin S."/>
            <person name="Lin Y."/>
            <person name="Liou J."/>
            <person name="Liu S."/>
            <person name="Hsing Y."/>
            <person name="Raghuvanshi S."/>
            <person name="Mohanty A."/>
            <person name="Bharti A.K."/>
            <person name="Gaur A."/>
            <person name="Gupta V."/>
            <person name="Kumar D."/>
            <person name="Ravi V."/>
            <person name="Vij S."/>
            <person name="Kapur A."/>
            <person name="Khurana P."/>
            <person name="Khurana P."/>
            <person name="Khurana J.P."/>
            <person name="Tyagi A.K."/>
            <person name="Gaikwad K."/>
            <person name="Singh A."/>
            <person name="Dalal V."/>
            <person name="Srivastava S."/>
            <person name="Dixit A."/>
            <person name="Pal A.K."/>
            <person name="Ghazi I.A."/>
            <person name="Yadav M."/>
            <person name="Pandit A."/>
            <person name="Bhargava A."/>
            <person name="Sureshbabu K."/>
            <person name="Batra K."/>
            <person name="Sharma T.R."/>
            <person name="Mohapatra T."/>
            <person name="Singh N.K."/>
            <person name="Messing J."/>
            <person name="Nelson A.B."/>
            <person name="Fuks G."/>
            <person name="Kavchok S."/>
            <person name="Keizer G."/>
            <person name="Linton E."/>
            <person name="Llaca V."/>
            <person name="Song R."/>
            <person name="Tanyolac B."/>
            <person name="Young S."/>
            <person name="Ho-Il K."/>
            <person name="Hahn J.H."/>
            <person name="Sangsakoo G."/>
            <person name="Vanavichit A."/>
            <person name="de Mattos Luiz.A.T."/>
            <person name="Zimmer P.D."/>
            <person name="Malone G."/>
            <person name="Dellagostin O."/>
            <person name="de Oliveira A.C."/>
            <person name="Bevan M."/>
            <person name="Bancroft I."/>
            <person name="Minx P."/>
            <person name="Cordum H."/>
            <person name="Wilson R."/>
            <person name="Cheng Z."/>
            <person name="Jin W."/>
            <person name="Jiang J."/>
            <person name="Leong S.A."/>
            <person name="Iwama H."/>
            <person name="Gojobori T."/>
            <person name="Itoh T."/>
            <person name="Niimura Y."/>
            <person name="Fujii Y."/>
            <person name="Habara T."/>
            <person name="Sakai H."/>
            <person name="Sato Y."/>
            <person name="Wilson G."/>
            <person name="Kumar K."/>
            <person name="McCouch S."/>
            <person name="Juretic N."/>
            <person name="Hoen D."/>
            <person name="Wright S."/>
            <person name="Bruskiewich R."/>
            <person name="Bureau T."/>
            <person name="Miyao A."/>
            <person name="Hirochika H."/>
            <person name="Nishikawa T."/>
            <person name="Kadowaki K."/>
            <person name="Sugiura M."/>
            <person name="Burr B."/>
            <person name="Sasaki T."/>
        </authorList>
    </citation>
    <scope>NUCLEOTIDE SEQUENCE [LARGE SCALE GENOMIC DNA]</scope>
    <source>
        <strain evidence="2">cv. Nipponbare</strain>
    </source>
</reference>
<dbReference type="Proteomes" id="UP000000763">
    <property type="component" value="Chromosome 5"/>
</dbReference>
<evidence type="ECO:0000313" key="1">
    <source>
        <dbReference type="EMBL" id="BAH93105.1"/>
    </source>
</evidence>
<reference evidence="2" key="2">
    <citation type="journal article" date="2008" name="Nucleic Acids Res.">
        <title>The rice annotation project database (RAP-DB): 2008 update.</title>
        <authorList>
            <consortium name="The rice annotation project (RAP)"/>
        </authorList>
    </citation>
    <scope>GENOME REANNOTATION</scope>
    <source>
        <strain evidence="2">cv. Nipponbare</strain>
    </source>
</reference>
<name>C7J321_ORYSJ</name>
<accession>C7J321</accession>
<dbReference type="InterPro" id="IPR039199">
    <property type="entry name" value="FAM91"/>
</dbReference>
<proteinExistence type="predicted"/>